<dbReference type="SUPFAM" id="SSF47616">
    <property type="entry name" value="GST C-terminal domain-like"/>
    <property type="match status" value="1"/>
</dbReference>
<dbReference type="GO" id="GO:0006559">
    <property type="term" value="P:L-phenylalanine catabolic process"/>
    <property type="evidence" value="ECO:0007669"/>
    <property type="project" value="TreeGrafter"/>
</dbReference>
<comment type="caution">
    <text evidence="2">The sequence shown here is derived from an EMBL/GenBank/DDBJ whole genome shotgun (WGS) entry which is preliminary data.</text>
</comment>
<dbReference type="CDD" id="cd00570">
    <property type="entry name" value="GST_N_family"/>
    <property type="match status" value="1"/>
</dbReference>
<dbReference type="CDD" id="cd03195">
    <property type="entry name" value="GST_C_4"/>
    <property type="match status" value="1"/>
</dbReference>
<accession>A0A2U2HA16</accession>
<dbReference type="InterPro" id="IPR004045">
    <property type="entry name" value="Glutathione_S-Trfase_N"/>
</dbReference>
<dbReference type="SFLD" id="SFLDG00358">
    <property type="entry name" value="Main_(cytGST)"/>
    <property type="match status" value="1"/>
</dbReference>
<dbReference type="InterPro" id="IPR036249">
    <property type="entry name" value="Thioredoxin-like_sf"/>
</dbReference>
<dbReference type="RefSeq" id="WP_106760381.1">
    <property type="nucleotide sequence ID" value="NZ_PXWF02000337.1"/>
</dbReference>
<dbReference type="Pfam" id="PF13409">
    <property type="entry name" value="GST_N_2"/>
    <property type="match status" value="1"/>
</dbReference>
<dbReference type="EMBL" id="PXWF02000337">
    <property type="protein sequence ID" value="PWF39561.1"/>
    <property type="molecule type" value="Genomic_DNA"/>
</dbReference>
<dbReference type="PANTHER" id="PTHR42673:SF21">
    <property type="entry name" value="GLUTATHIONE S-TRANSFERASE YFCF"/>
    <property type="match status" value="1"/>
</dbReference>
<dbReference type="Pfam" id="PF14834">
    <property type="entry name" value="GST_C_4"/>
    <property type="match status" value="1"/>
</dbReference>
<evidence type="ECO:0000313" key="2">
    <source>
        <dbReference type="EMBL" id="PWF39561.1"/>
    </source>
</evidence>
<dbReference type="GO" id="GO:0016034">
    <property type="term" value="F:maleylacetoacetate isomerase activity"/>
    <property type="evidence" value="ECO:0007669"/>
    <property type="project" value="TreeGrafter"/>
</dbReference>
<keyword evidence="3" id="KW-1185">Reference proteome</keyword>
<dbReference type="InterPro" id="IPR036282">
    <property type="entry name" value="Glutathione-S-Trfase_C_sf"/>
</dbReference>
<evidence type="ECO:0000259" key="1">
    <source>
        <dbReference type="PROSITE" id="PS50404"/>
    </source>
</evidence>
<organism evidence="2 3">
    <name type="scientific">Massilia glaciei</name>
    <dbReference type="NCBI Taxonomy" id="1524097"/>
    <lineage>
        <taxon>Bacteria</taxon>
        <taxon>Pseudomonadati</taxon>
        <taxon>Pseudomonadota</taxon>
        <taxon>Betaproteobacteria</taxon>
        <taxon>Burkholderiales</taxon>
        <taxon>Oxalobacteraceae</taxon>
        <taxon>Telluria group</taxon>
        <taxon>Massilia</taxon>
    </lineage>
</organism>
<dbReference type="SUPFAM" id="SSF52833">
    <property type="entry name" value="Thioredoxin-like"/>
    <property type="match status" value="1"/>
</dbReference>
<sequence length="213" mass="23692">MPDNALHLYVNTSFTSPYAMSCFVALVEKQLPFSLETIDLDAGQHLQPPYRDAVPSARIPALRHGDFLLSESSAIVEYLEDVFGAPEHAAALPAAPRERARARQVQAWLRSDLMALRNERSTQTIFYEPTTAPLSSEGRAAADKLIRFADSLVDGPNLFGQWCIADADLALMLQRLVANGDPVPPHLHDYAQRQWARDSVQQWVAKSRVLANQ</sequence>
<name>A0A2U2HA16_9BURK</name>
<dbReference type="InterPro" id="IPR034338">
    <property type="entry name" value="GST_4_C"/>
</dbReference>
<dbReference type="PROSITE" id="PS50404">
    <property type="entry name" value="GST_NTER"/>
    <property type="match status" value="1"/>
</dbReference>
<dbReference type="NCBIfam" id="NF011693">
    <property type="entry name" value="PRK15113.1"/>
    <property type="match status" value="1"/>
</dbReference>
<dbReference type="OrthoDB" id="8857552at2"/>
<dbReference type="Gene3D" id="3.40.30.10">
    <property type="entry name" value="Glutaredoxin"/>
    <property type="match status" value="1"/>
</dbReference>
<dbReference type="Proteomes" id="UP000241421">
    <property type="component" value="Unassembled WGS sequence"/>
</dbReference>
<evidence type="ECO:0000313" key="3">
    <source>
        <dbReference type="Proteomes" id="UP000241421"/>
    </source>
</evidence>
<proteinExistence type="predicted"/>
<dbReference type="AlphaFoldDB" id="A0A2U2HA16"/>
<dbReference type="SFLD" id="SFLDS00019">
    <property type="entry name" value="Glutathione_Transferase_(cytos"/>
    <property type="match status" value="1"/>
</dbReference>
<dbReference type="PANTHER" id="PTHR42673">
    <property type="entry name" value="MALEYLACETOACETATE ISOMERASE"/>
    <property type="match status" value="1"/>
</dbReference>
<dbReference type="Gene3D" id="1.20.1050.10">
    <property type="match status" value="1"/>
</dbReference>
<gene>
    <name evidence="2" type="ORF">C7C56_026755</name>
</gene>
<dbReference type="GO" id="GO:0004364">
    <property type="term" value="F:glutathione transferase activity"/>
    <property type="evidence" value="ECO:0007669"/>
    <property type="project" value="TreeGrafter"/>
</dbReference>
<protein>
    <submittedName>
        <fullName evidence="2">Glutathione transferase</fullName>
    </submittedName>
</protein>
<reference evidence="2 3" key="1">
    <citation type="submission" date="2018-04" db="EMBL/GenBank/DDBJ databases">
        <title>Massilia violaceinigra sp. nov., a novel purple-pigmented bacterium isolated from Tianshan glacier, Xinjiang, China.</title>
        <authorList>
            <person name="Wang H."/>
        </authorList>
    </citation>
    <scope>NUCLEOTIDE SEQUENCE [LARGE SCALE GENOMIC DNA]</scope>
    <source>
        <strain evidence="2 3">B448-2</strain>
    </source>
</reference>
<dbReference type="InterPro" id="IPR040079">
    <property type="entry name" value="Glutathione_S-Trfase"/>
</dbReference>
<feature type="domain" description="GST N-terminal" evidence="1">
    <location>
        <begin position="6"/>
        <end position="87"/>
    </location>
</feature>
<dbReference type="GO" id="GO:0006749">
    <property type="term" value="P:glutathione metabolic process"/>
    <property type="evidence" value="ECO:0007669"/>
    <property type="project" value="TreeGrafter"/>
</dbReference>
<keyword evidence="2" id="KW-0808">Transferase</keyword>